<feature type="binding site" evidence="5">
    <location>
        <position position="268"/>
    </location>
    <ligand>
        <name>S-adenosyl-L-methionine</name>
        <dbReference type="ChEBI" id="CHEBI:59789"/>
    </ligand>
</feature>
<dbReference type="PANTHER" id="PTHR22807">
    <property type="entry name" value="NOP2 YEAST -RELATED NOL1/NOP2/FMU SUN DOMAIN-CONTAINING"/>
    <property type="match status" value="1"/>
</dbReference>
<dbReference type="PRINTS" id="PR02008">
    <property type="entry name" value="RCMTFAMILY"/>
</dbReference>
<keyword evidence="4 5" id="KW-0694">RNA-binding</keyword>
<keyword evidence="1 5" id="KW-0489">Methyltransferase</keyword>
<dbReference type="Gene3D" id="3.40.50.150">
    <property type="entry name" value="Vaccinia Virus protein VP39"/>
    <property type="match status" value="1"/>
</dbReference>
<dbReference type="SUPFAM" id="SSF48013">
    <property type="entry name" value="NusB-like"/>
    <property type="match status" value="1"/>
</dbReference>
<dbReference type="GO" id="GO:0003723">
    <property type="term" value="F:RNA binding"/>
    <property type="evidence" value="ECO:0007669"/>
    <property type="project" value="UniProtKB-UniRule"/>
</dbReference>
<feature type="binding site" evidence="5">
    <location>
        <position position="310"/>
    </location>
    <ligand>
        <name>S-adenosyl-L-methionine</name>
        <dbReference type="ChEBI" id="CHEBI:59789"/>
    </ligand>
</feature>
<evidence type="ECO:0000313" key="7">
    <source>
        <dbReference type="EMBL" id="GLK52831.1"/>
    </source>
</evidence>
<dbReference type="InterPro" id="IPR001678">
    <property type="entry name" value="MeTrfase_RsmB-F_NOP2_dom"/>
</dbReference>
<evidence type="ECO:0000313" key="8">
    <source>
        <dbReference type="Proteomes" id="UP001143486"/>
    </source>
</evidence>
<keyword evidence="2 5" id="KW-0808">Transferase</keyword>
<gene>
    <name evidence="7" type="primary">sun</name>
    <name evidence="7" type="ORF">GCM10017621_23390</name>
</gene>
<keyword evidence="3 5" id="KW-0949">S-adenosyl-L-methionine</keyword>
<dbReference type="PROSITE" id="PS51686">
    <property type="entry name" value="SAM_MT_RSMB_NOP"/>
    <property type="match status" value="1"/>
</dbReference>
<dbReference type="InterPro" id="IPR006027">
    <property type="entry name" value="NusB_RsmB_TIM44"/>
</dbReference>
<feature type="binding site" evidence="5">
    <location>
        <position position="294"/>
    </location>
    <ligand>
        <name>S-adenosyl-L-methionine</name>
        <dbReference type="ChEBI" id="CHEBI:59789"/>
    </ligand>
</feature>
<reference evidence="7" key="1">
    <citation type="journal article" date="2014" name="Int. J. Syst. Evol. Microbiol.">
        <title>Complete genome sequence of Corynebacterium casei LMG S-19264T (=DSM 44701T), isolated from a smear-ripened cheese.</title>
        <authorList>
            <consortium name="US DOE Joint Genome Institute (JGI-PGF)"/>
            <person name="Walter F."/>
            <person name="Albersmeier A."/>
            <person name="Kalinowski J."/>
            <person name="Ruckert C."/>
        </authorList>
    </citation>
    <scope>NUCLEOTIDE SEQUENCE</scope>
    <source>
        <strain evidence="7">VKM B-1513</strain>
    </source>
</reference>
<dbReference type="Proteomes" id="UP001143486">
    <property type="component" value="Unassembled WGS sequence"/>
</dbReference>
<protein>
    <submittedName>
        <fullName evidence="7">MFS transporter</fullName>
    </submittedName>
</protein>
<comment type="similarity">
    <text evidence="5">Belongs to the class I-like SAM-binding methyltransferase superfamily. RsmB/NOP family.</text>
</comment>
<reference evidence="7" key="2">
    <citation type="submission" date="2023-01" db="EMBL/GenBank/DDBJ databases">
        <authorList>
            <person name="Sun Q."/>
            <person name="Evtushenko L."/>
        </authorList>
    </citation>
    <scope>NUCLEOTIDE SEQUENCE</scope>
    <source>
        <strain evidence="7">VKM B-1513</strain>
    </source>
</reference>
<dbReference type="AlphaFoldDB" id="A0A9W6IM19"/>
<name>A0A9W6IM19_9PROT</name>
<keyword evidence="8" id="KW-1185">Reference proteome</keyword>
<dbReference type="InterPro" id="IPR049560">
    <property type="entry name" value="MeTrfase_RsmB-F_NOP2_cat"/>
</dbReference>
<evidence type="ECO:0000256" key="2">
    <source>
        <dbReference type="ARBA" id="ARBA00022679"/>
    </source>
</evidence>
<evidence type="ECO:0000256" key="4">
    <source>
        <dbReference type="ARBA" id="ARBA00022884"/>
    </source>
</evidence>
<proteinExistence type="inferred from homology"/>
<evidence type="ECO:0000256" key="3">
    <source>
        <dbReference type="ARBA" id="ARBA00022691"/>
    </source>
</evidence>
<dbReference type="EMBL" id="BSFE01000006">
    <property type="protein sequence ID" value="GLK52831.1"/>
    <property type="molecule type" value="Genomic_DNA"/>
</dbReference>
<feature type="domain" description="SAM-dependent MTase RsmB/NOP-type" evidence="6">
    <location>
        <begin position="151"/>
        <end position="431"/>
    </location>
</feature>
<dbReference type="InterPro" id="IPR029063">
    <property type="entry name" value="SAM-dependent_MTases_sf"/>
</dbReference>
<dbReference type="InterPro" id="IPR023267">
    <property type="entry name" value="RCMT"/>
</dbReference>
<dbReference type="GO" id="GO:0001510">
    <property type="term" value="P:RNA methylation"/>
    <property type="evidence" value="ECO:0007669"/>
    <property type="project" value="InterPro"/>
</dbReference>
<evidence type="ECO:0000256" key="1">
    <source>
        <dbReference type="ARBA" id="ARBA00022603"/>
    </source>
</evidence>
<feature type="active site" description="Nucleophile" evidence="5">
    <location>
        <position position="363"/>
    </location>
</feature>
<sequence length="432" mass="47018">MKDGLPPRRCAALAYATILRDRRALEPALEHTPGYRKMSDRDRAFARAILATTFRRLGQTRKVLDHFLAKPLEETTEYAAALLVTGATQLLWMDGPPHAVVSTTVALCQDTTETYGLKGVVNAVLRKVSTEGPDLAARTAPRDNLPDWVSRSWRKAYGPGALSRITNVQMQPPPLDITVKDPVERERWAGALGAEILPNGTLRRREIGDITQLPGFREGAWWAQDAAAAIPATLLGVKSGDHVADLCAAPGGKTLQLAALGARVTAVDDNEGRLKRLRDNLSRTGLRAAVAVEDVRRFRPKGPADAVLLDAPCTATGTMRRHPEAGWIKKPGDVQRMSRLQLEMAGAAARMLRPGGWMVICTCSLQPEEGEQLAARLLETRKDLKPVAIQDGEVPGLAEAITPEGWLRLTPALWADRGGMDGFFAARFEKSS</sequence>
<dbReference type="Gene3D" id="1.10.940.10">
    <property type="entry name" value="NusB-like"/>
    <property type="match status" value="1"/>
</dbReference>
<dbReference type="GO" id="GO:0008173">
    <property type="term" value="F:RNA methyltransferase activity"/>
    <property type="evidence" value="ECO:0007669"/>
    <property type="project" value="InterPro"/>
</dbReference>
<dbReference type="GO" id="GO:0006355">
    <property type="term" value="P:regulation of DNA-templated transcription"/>
    <property type="evidence" value="ECO:0007669"/>
    <property type="project" value="InterPro"/>
</dbReference>
<dbReference type="SUPFAM" id="SSF53335">
    <property type="entry name" value="S-adenosyl-L-methionine-dependent methyltransferases"/>
    <property type="match status" value="1"/>
</dbReference>
<dbReference type="InterPro" id="IPR035926">
    <property type="entry name" value="NusB-like_sf"/>
</dbReference>
<evidence type="ECO:0000256" key="5">
    <source>
        <dbReference type="PROSITE-ProRule" id="PRU01023"/>
    </source>
</evidence>
<feature type="binding site" evidence="5">
    <location>
        <begin position="247"/>
        <end position="253"/>
    </location>
    <ligand>
        <name>S-adenosyl-L-methionine</name>
        <dbReference type="ChEBI" id="CHEBI:59789"/>
    </ligand>
</feature>
<dbReference type="Pfam" id="PF01189">
    <property type="entry name" value="Methyltr_RsmB-F"/>
    <property type="match status" value="1"/>
</dbReference>
<organism evidence="7 8">
    <name type="scientific">Maricaulis virginensis</name>
    <dbReference type="NCBI Taxonomy" id="144022"/>
    <lineage>
        <taxon>Bacteria</taxon>
        <taxon>Pseudomonadati</taxon>
        <taxon>Pseudomonadota</taxon>
        <taxon>Alphaproteobacteria</taxon>
        <taxon>Maricaulales</taxon>
        <taxon>Maricaulaceae</taxon>
        <taxon>Maricaulis</taxon>
    </lineage>
</organism>
<evidence type="ECO:0000259" key="6">
    <source>
        <dbReference type="PROSITE" id="PS51686"/>
    </source>
</evidence>
<dbReference type="CDD" id="cd02440">
    <property type="entry name" value="AdoMet_MTases"/>
    <property type="match status" value="1"/>
</dbReference>
<dbReference type="Pfam" id="PF01029">
    <property type="entry name" value="NusB"/>
    <property type="match status" value="1"/>
</dbReference>
<dbReference type="PANTHER" id="PTHR22807:SF61">
    <property type="entry name" value="NOL1_NOP2_SUN FAMILY PROTEIN _ ANTITERMINATION NUSB DOMAIN-CONTAINING PROTEIN"/>
    <property type="match status" value="1"/>
</dbReference>
<comment type="caution">
    <text evidence="7">The sequence shown here is derived from an EMBL/GenBank/DDBJ whole genome shotgun (WGS) entry which is preliminary data.</text>
</comment>
<accession>A0A9W6IM19</accession>